<evidence type="ECO:0000313" key="2">
    <source>
        <dbReference type="Proteomes" id="UP000464086"/>
    </source>
</evidence>
<dbReference type="EMBL" id="CP047218">
    <property type="protein sequence ID" value="QHD69615.1"/>
    <property type="molecule type" value="Genomic_DNA"/>
</dbReference>
<accession>A0A6P1GM08</accession>
<proteinExistence type="predicted"/>
<reference evidence="1 2" key="1">
    <citation type="submission" date="2019-12" db="EMBL/GenBank/DDBJ databases">
        <title>Functional and genomic insights into the Sphingobium yanoikuyae YC-JY1, a bacterium efficiently degrading bisphenol A.</title>
        <authorList>
            <person name="Jia Y."/>
            <person name="Li X."/>
            <person name="Wang J."/>
            <person name="Eltoukhy A."/>
            <person name="Lamraoui I."/>
            <person name="Yan Y."/>
        </authorList>
    </citation>
    <scope>NUCLEOTIDE SEQUENCE [LARGE SCALE GENOMIC DNA]</scope>
    <source>
        <strain evidence="1 2">YC-JY1</strain>
    </source>
</reference>
<evidence type="ECO:0000313" key="1">
    <source>
        <dbReference type="EMBL" id="QHD69615.1"/>
    </source>
</evidence>
<organism evidence="1 2">
    <name type="scientific">Sphingobium yanoikuyae</name>
    <name type="common">Sphingomonas yanoikuyae</name>
    <dbReference type="NCBI Taxonomy" id="13690"/>
    <lineage>
        <taxon>Bacteria</taxon>
        <taxon>Pseudomonadati</taxon>
        <taxon>Pseudomonadota</taxon>
        <taxon>Alphaproteobacteria</taxon>
        <taxon>Sphingomonadales</taxon>
        <taxon>Sphingomonadaceae</taxon>
        <taxon>Sphingobium</taxon>
    </lineage>
</organism>
<sequence length="45" mass="4981">MSEASDPFDQAAQIVEAFSEGEEDPRVIELLTQIAAAIRERAFND</sequence>
<name>A0A6P1GM08_SPHYA</name>
<dbReference type="AlphaFoldDB" id="A0A6P1GM08"/>
<dbReference type="RefSeq" id="WP_159367740.1">
    <property type="nucleotide sequence ID" value="NZ_CP047218.1"/>
</dbReference>
<gene>
    <name evidence="1" type="ORF">GS397_22950</name>
</gene>
<dbReference type="Proteomes" id="UP000464086">
    <property type="component" value="Chromosome"/>
</dbReference>
<protein>
    <submittedName>
        <fullName evidence="1">Uncharacterized protein</fullName>
    </submittedName>
</protein>